<accession>A0A9N8H8D9</accession>
<dbReference type="GO" id="GO:0005737">
    <property type="term" value="C:cytoplasm"/>
    <property type="evidence" value="ECO:0007669"/>
    <property type="project" value="TreeGrafter"/>
</dbReference>
<reference evidence="3" key="1">
    <citation type="submission" date="2020-06" db="EMBL/GenBank/DDBJ databases">
        <authorList>
            <consortium name="Plant Systems Biology data submission"/>
        </authorList>
    </citation>
    <scope>NUCLEOTIDE SEQUENCE</scope>
    <source>
        <strain evidence="3">D6</strain>
    </source>
</reference>
<evidence type="ECO:0000313" key="4">
    <source>
        <dbReference type="Proteomes" id="UP001153069"/>
    </source>
</evidence>
<dbReference type="AlphaFoldDB" id="A0A9N8H8D9"/>
<dbReference type="PANTHER" id="PTHR12874">
    <property type="entry name" value="F-BOX ONLY PROTEIN 48-RELATED"/>
    <property type="match status" value="1"/>
</dbReference>
<dbReference type="Gene3D" id="1.20.1280.50">
    <property type="match status" value="1"/>
</dbReference>
<feature type="region of interest" description="Disordered" evidence="1">
    <location>
        <begin position="79"/>
        <end position="114"/>
    </location>
</feature>
<dbReference type="EMBL" id="CAICTM010000235">
    <property type="protein sequence ID" value="CAB9505598.1"/>
    <property type="molecule type" value="Genomic_DNA"/>
</dbReference>
<feature type="domain" description="F-box" evidence="2">
    <location>
        <begin position="293"/>
        <end position="341"/>
    </location>
</feature>
<dbReference type="InterPro" id="IPR001810">
    <property type="entry name" value="F-box_dom"/>
</dbReference>
<comment type="caution">
    <text evidence="3">The sequence shown here is derived from an EMBL/GenBank/DDBJ whole genome shotgun (WGS) entry which is preliminary data.</text>
</comment>
<dbReference type="Proteomes" id="UP001153069">
    <property type="component" value="Unassembled WGS sequence"/>
</dbReference>
<dbReference type="InterPro" id="IPR036047">
    <property type="entry name" value="F-box-like_dom_sf"/>
</dbReference>
<evidence type="ECO:0000256" key="1">
    <source>
        <dbReference type="SAM" id="MobiDB-lite"/>
    </source>
</evidence>
<feature type="region of interest" description="Disordered" evidence="1">
    <location>
        <begin position="414"/>
        <end position="436"/>
    </location>
</feature>
<feature type="region of interest" description="Disordered" evidence="1">
    <location>
        <begin position="1"/>
        <end position="35"/>
    </location>
</feature>
<feature type="compositionally biased region" description="Basic and acidic residues" evidence="1">
    <location>
        <begin position="94"/>
        <end position="113"/>
    </location>
</feature>
<proteinExistence type="predicted"/>
<dbReference type="Pfam" id="PF12937">
    <property type="entry name" value="F-box-like"/>
    <property type="match status" value="1"/>
</dbReference>
<evidence type="ECO:0000259" key="2">
    <source>
        <dbReference type="PROSITE" id="PS50181"/>
    </source>
</evidence>
<gene>
    <name evidence="3" type="ORF">SEMRO_236_G095150.1</name>
</gene>
<dbReference type="SUPFAM" id="SSF81383">
    <property type="entry name" value="F-box domain"/>
    <property type="match status" value="1"/>
</dbReference>
<feature type="region of interest" description="Disordered" evidence="1">
    <location>
        <begin position="848"/>
        <end position="886"/>
    </location>
</feature>
<feature type="compositionally biased region" description="Basic residues" evidence="1">
    <location>
        <begin position="858"/>
        <end position="869"/>
    </location>
</feature>
<sequence>MVRGNWQKRVETADARRKEAKQRKHRSEEKRIFKGQAQEMLALLDRQMDAIRRSSSASEGGSSTSCCWKLHLWQCSNQQGKKKGRGRSGSFQQDGKKVHPRSKEAETEKEESRSAGPVLCRSQFFHGKCLNVQKPGKKGGCRCAHYNNKQLKTLAAVLVDNKQKGGPKTEKDAIAQAEEACEANTPQEITESDPGGMEVVYYLLLPIPSNIGTVVEDGDESSRNTISDLTTEKLASNQIGIGSIVYLAISSPSRNILLYDRNREGLVIQEFTVDVLGSSGDGSTGESIEADDKLNAEHLPVSILEHIFQYLEAPAVASAAQVCTSWHREIRHASPNLWRHLLNQRDWPFPLDALEGHLIDGSLQDQEQAASASGILRDEFIKHYSVLRDMKALQQAMTGLLTRRPTEEREMSFQAFSTRRGAPQPPTTVSPWRYGDPTRSLLPTRTTVLCGSFRRFLGTFPQQGTAANKKNLAASCVSDDSCDTKTPHILVILSRDDLLVVDASSDTAGRTSDEPESLRVIDVEEAVLNYVLSLDHVDHRLLRLHDFLALGGDSDEVEFIVSQSMAACGYGRFMVEVAISIPMNADDENDNDDDNLGDGVLLLDRKLFLFSSSVGAIVWMGDSNPPNVPLPPRLEDMTLACIRRAIPGGGTRSSCTVAAVSHALAPLTEVALEEGWNSRSEGKRPILVTPTDVVVGDSLTRQLDGAANREYKSTITFYSRFPDALQDGMDPISKLMVGENCIIDRMAAFRDDYVVMLVRFFTETGFAAVDGGGGHWGGENRVARVYALTIHVPSRREIERLCLYEDFGLNKLNLVVSDDTVACGAWLKGLIMTGADVRSVRPTSNSVLVMDEASTPKSAKKKGKHKRQSKGSGKKDGFARGMSLRG</sequence>
<dbReference type="PANTHER" id="PTHR12874:SF9">
    <property type="entry name" value="F-BOX ONLY PROTEIN 48"/>
    <property type="match status" value="1"/>
</dbReference>
<evidence type="ECO:0000313" key="3">
    <source>
        <dbReference type="EMBL" id="CAB9505598.1"/>
    </source>
</evidence>
<organism evidence="3 4">
    <name type="scientific">Seminavis robusta</name>
    <dbReference type="NCBI Taxonomy" id="568900"/>
    <lineage>
        <taxon>Eukaryota</taxon>
        <taxon>Sar</taxon>
        <taxon>Stramenopiles</taxon>
        <taxon>Ochrophyta</taxon>
        <taxon>Bacillariophyta</taxon>
        <taxon>Bacillariophyceae</taxon>
        <taxon>Bacillariophycidae</taxon>
        <taxon>Naviculales</taxon>
        <taxon>Naviculaceae</taxon>
        <taxon>Seminavis</taxon>
    </lineage>
</organism>
<keyword evidence="4" id="KW-1185">Reference proteome</keyword>
<protein>
    <recommendedName>
        <fullName evidence="2">F-box domain-containing protein</fullName>
    </recommendedName>
</protein>
<dbReference type="PROSITE" id="PS50181">
    <property type="entry name" value="FBOX"/>
    <property type="match status" value="1"/>
</dbReference>
<name>A0A9N8H8D9_9STRA</name>
<dbReference type="GO" id="GO:0031146">
    <property type="term" value="P:SCF-dependent proteasomal ubiquitin-dependent protein catabolic process"/>
    <property type="evidence" value="ECO:0007669"/>
    <property type="project" value="TreeGrafter"/>
</dbReference>
<dbReference type="OrthoDB" id="48122at2759"/>
<feature type="compositionally biased region" description="Basic and acidic residues" evidence="1">
    <location>
        <begin position="8"/>
        <end position="17"/>
    </location>
</feature>
<dbReference type="GO" id="GO:0019005">
    <property type="term" value="C:SCF ubiquitin ligase complex"/>
    <property type="evidence" value="ECO:0007669"/>
    <property type="project" value="TreeGrafter"/>
</dbReference>